<dbReference type="Proteomes" id="UP001152798">
    <property type="component" value="Chromosome 1"/>
</dbReference>
<comment type="subunit">
    <text evidence="9">Homotetramer. Tetramerization from dimerization is induced by ATP and increases catalytic efficiency due to a high affinity for thymidine. Tetramerization is inhibited by phosphorylation at Ser-13. Interacts (via the KEN box) with FZR1.</text>
</comment>
<keyword evidence="16" id="KW-1185">Reference proteome</keyword>
<gene>
    <name evidence="15" type="ORF">NEZAVI_LOCUS2697</name>
</gene>
<reference evidence="15" key="1">
    <citation type="submission" date="2022-01" db="EMBL/GenBank/DDBJ databases">
        <authorList>
            <person name="King R."/>
        </authorList>
    </citation>
    <scope>NUCLEOTIDE SEQUENCE</scope>
</reference>
<dbReference type="Gene3D" id="3.30.60.20">
    <property type="match status" value="1"/>
</dbReference>
<evidence type="ECO:0000313" key="15">
    <source>
        <dbReference type="EMBL" id="CAH1391747.1"/>
    </source>
</evidence>
<dbReference type="PANTHER" id="PTHR11441">
    <property type="entry name" value="THYMIDINE KINASE"/>
    <property type="match status" value="1"/>
</dbReference>
<dbReference type="InterPro" id="IPR001267">
    <property type="entry name" value="Thymidine_kinase"/>
</dbReference>
<dbReference type="GO" id="GO:0004797">
    <property type="term" value="F:thymidine kinase activity"/>
    <property type="evidence" value="ECO:0007669"/>
    <property type="project" value="UniProtKB-EC"/>
</dbReference>
<proteinExistence type="inferred from homology"/>
<keyword evidence="3 13" id="KW-0808">Transferase</keyword>
<dbReference type="FunFam" id="3.30.60.20:FF:000028">
    <property type="entry name" value="Thymidine kinase"/>
    <property type="match status" value="1"/>
</dbReference>
<evidence type="ECO:0000256" key="2">
    <source>
        <dbReference type="ARBA" id="ARBA00022634"/>
    </source>
</evidence>
<evidence type="ECO:0000256" key="5">
    <source>
        <dbReference type="ARBA" id="ARBA00022741"/>
    </source>
</evidence>
<evidence type="ECO:0000256" key="3">
    <source>
        <dbReference type="ARBA" id="ARBA00022679"/>
    </source>
</evidence>
<evidence type="ECO:0000256" key="13">
    <source>
        <dbReference type="RuleBase" id="RU000544"/>
    </source>
</evidence>
<dbReference type="Gene3D" id="3.40.50.300">
    <property type="entry name" value="P-loop containing nucleotide triphosphate hydrolases"/>
    <property type="match status" value="1"/>
</dbReference>
<dbReference type="GO" id="GO:0046872">
    <property type="term" value="F:metal ion binding"/>
    <property type="evidence" value="ECO:0007669"/>
    <property type="project" value="UniProtKB-KW"/>
</dbReference>
<dbReference type="EMBL" id="OV725077">
    <property type="protein sequence ID" value="CAH1391747.1"/>
    <property type="molecule type" value="Genomic_DNA"/>
</dbReference>
<evidence type="ECO:0000256" key="10">
    <source>
        <dbReference type="ARBA" id="ARBA00048113"/>
    </source>
</evidence>
<comment type="catalytic activity">
    <reaction evidence="10">
        <text>thymidine + ATP = dTMP + ADP + H(+)</text>
        <dbReference type="Rhea" id="RHEA:19129"/>
        <dbReference type="ChEBI" id="CHEBI:15378"/>
        <dbReference type="ChEBI" id="CHEBI:17748"/>
        <dbReference type="ChEBI" id="CHEBI:30616"/>
        <dbReference type="ChEBI" id="CHEBI:63528"/>
        <dbReference type="ChEBI" id="CHEBI:456216"/>
        <dbReference type="EC" id="2.7.1.21"/>
    </reaction>
    <physiologicalReaction direction="left-to-right" evidence="10">
        <dbReference type="Rhea" id="RHEA:19130"/>
    </physiologicalReaction>
</comment>
<name>A0A9P0E3P0_NEZVI</name>
<evidence type="ECO:0000256" key="12">
    <source>
        <dbReference type="PIRSR" id="PIRSR035805-2"/>
    </source>
</evidence>
<evidence type="ECO:0000256" key="1">
    <source>
        <dbReference type="ARBA" id="ARBA00007587"/>
    </source>
</evidence>
<evidence type="ECO:0000256" key="14">
    <source>
        <dbReference type="RuleBase" id="RU004165"/>
    </source>
</evidence>
<keyword evidence="2 13" id="KW-0237">DNA synthesis</keyword>
<evidence type="ECO:0000256" key="6">
    <source>
        <dbReference type="ARBA" id="ARBA00022777"/>
    </source>
</evidence>
<dbReference type="FunFam" id="3.40.50.300:FF:000948">
    <property type="entry name" value="Thymidine kinase"/>
    <property type="match status" value="1"/>
</dbReference>
<dbReference type="OrthoDB" id="439028at2759"/>
<dbReference type="GO" id="GO:0071897">
    <property type="term" value="P:DNA biosynthetic process"/>
    <property type="evidence" value="ECO:0007669"/>
    <property type="project" value="UniProtKB-KW"/>
</dbReference>
<dbReference type="PROSITE" id="PS00603">
    <property type="entry name" value="TK_CELLULAR_TYPE"/>
    <property type="match status" value="1"/>
</dbReference>
<keyword evidence="4" id="KW-0479">Metal-binding</keyword>
<dbReference type="Pfam" id="PF00265">
    <property type="entry name" value="TK"/>
    <property type="match status" value="1"/>
</dbReference>
<dbReference type="PIRSF" id="PIRSF035805">
    <property type="entry name" value="TK_cell"/>
    <property type="match status" value="1"/>
</dbReference>
<dbReference type="AlphaFoldDB" id="A0A9P0E3P0"/>
<dbReference type="InterPro" id="IPR027417">
    <property type="entry name" value="P-loop_NTPase"/>
</dbReference>
<dbReference type="SUPFAM" id="SSF52540">
    <property type="entry name" value="P-loop containing nucleoside triphosphate hydrolases"/>
    <property type="match status" value="1"/>
</dbReference>
<keyword evidence="7" id="KW-0862">Zinc</keyword>
<keyword evidence="5 13" id="KW-0547">Nucleotide-binding</keyword>
<sequence length="215" mass="24498">MEKHPKFGRLDLIIGPMFSGKSSELIRRIRKYRLCSYNCALVKFDADNRYSNDLIMTHDGKKMTAINCHELYHIVNVEQYDVIGIDEAQFFSDIFPFCNEYLKKGKIMIVAGLDATYLRTGFENILALVPFANNVDKLSAICMSCGKNASFTKRISGEDEIEVVGGLDKYMAVCRDCYKIPSPPKRTPFKSSNTPTFSEVSKLNYEPPCKRQIFI</sequence>
<dbReference type="GO" id="GO:0005524">
    <property type="term" value="F:ATP binding"/>
    <property type="evidence" value="ECO:0007669"/>
    <property type="project" value="UniProtKB-KW"/>
</dbReference>
<evidence type="ECO:0000256" key="9">
    <source>
        <dbReference type="ARBA" id="ARBA00046642"/>
    </source>
</evidence>
<dbReference type="SUPFAM" id="SSF57716">
    <property type="entry name" value="Glucocorticoid receptor-like (DNA-binding domain)"/>
    <property type="match status" value="1"/>
</dbReference>
<accession>A0A9P0E3P0</accession>
<evidence type="ECO:0000256" key="11">
    <source>
        <dbReference type="PIRSR" id="PIRSR035805-1"/>
    </source>
</evidence>
<keyword evidence="8 13" id="KW-0067">ATP-binding</keyword>
<organism evidence="15 16">
    <name type="scientific">Nezara viridula</name>
    <name type="common">Southern green stink bug</name>
    <name type="synonym">Cimex viridulus</name>
    <dbReference type="NCBI Taxonomy" id="85310"/>
    <lineage>
        <taxon>Eukaryota</taxon>
        <taxon>Metazoa</taxon>
        <taxon>Ecdysozoa</taxon>
        <taxon>Arthropoda</taxon>
        <taxon>Hexapoda</taxon>
        <taxon>Insecta</taxon>
        <taxon>Pterygota</taxon>
        <taxon>Neoptera</taxon>
        <taxon>Paraneoptera</taxon>
        <taxon>Hemiptera</taxon>
        <taxon>Heteroptera</taxon>
        <taxon>Panheteroptera</taxon>
        <taxon>Pentatomomorpha</taxon>
        <taxon>Pentatomoidea</taxon>
        <taxon>Pentatomidae</taxon>
        <taxon>Pentatominae</taxon>
        <taxon>Nezara</taxon>
    </lineage>
</organism>
<dbReference type="InterPro" id="IPR020633">
    <property type="entry name" value="Thymidine_kinase_CS"/>
</dbReference>
<protein>
    <recommendedName>
        <fullName evidence="13">Thymidine kinase</fullName>
        <ecNumber evidence="13">2.7.1.21</ecNumber>
    </recommendedName>
</protein>
<dbReference type="PANTHER" id="PTHR11441:SF0">
    <property type="entry name" value="THYMIDINE KINASE, CYTOSOLIC"/>
    <property type="match status" value="1"/>
</dbReference>
<dbReference type="GO" id="GO:0046104">
    <property type="term" value="P:thymidine metabolic process"/>
    <property type="evidence" value="ECO:0007669"/>
    <property type="project" value="TreeGrafter"/>
</dbReference>
<dbReference type="EC" id="2.7.1.21" evidence="13"/>
<evidence type="ECO:0000256" key="8">
    <source>
        <dbReference type="ARBA" id="ARBA00022840"/>
    </source>
</evidence>
<evidence type="ECO:0000313" key="16">
    <source>
        <dbReference type="Proteomes" id="UP001152798"/>
    </source>
</evidence>
<comment type="similarity">
    <text evidence="1 14">Belongs to the thymidine kinase family.</text>
</comment>
<feature type="binding site" evidence="12">
    <location>
        <position position="170"/>
    </location>
    <ligand>
        <name>substrate</name>
    </ligand>
</feature>
<evidence type="ECO:0000256" key="4">
    <source>
        <dbReference type="ARBA" id="ARBA00022723"/>
    </source>
</evidence>
<keyword evidence="6 13" id="KW-0418">Kinase</keyword>
<feature type="active site" description="Proton acceptor" evidence="11">
    <location>
        <position position="87"/>
    </location>
</feature>
<evidence type="ECO:0000256" key="7">
    <source>
        <dbReference type="ARBA" id="ARBA00022833"/>
    </source>
</evidence>